<feature type="transmembrane region" description="Helical" evidence="1">
    <location>
        <begin position="44"/>
        <end position="63"/>
    </location>
</feature>
<comment type="caution">
    <text evidence="2">The sequence shown here is derived from an EMBL/GenBank/DDBJ whole genome shotgun (WGS) entry which is preliminary data.</text>
</comment>
<keyword evidence="1" id="KW-0472">Membrane</keyword>
<feature type="transmembrane region" description="Helical" evidence="1">
    <location>
        <begin position="12"/>
        <end position="32"/>
    </location>
</feature>
<proteinExistence type="predicted"/>
<keyword evidence="1" id="KW-1133">Transmembrane helix</keyword>
<dbReference type="RefSeq" id="WP_010486543.1">
    <property type="nucleotide sequence ID" value="NZ_AJLO02000007.1"/>
</dbReference>
<keyword evidence="1" id="KW-0812">Transmembrane</keyword>
<name>A0A0L8AEU8_9GAMM</name>
<dbReference type="EMBL" id="AJLO02000007">
    <property type="protein sequence ID" value="KOF00675.1"/>
    <property type="molecule type" value="Genomic_DNA"/>
</dbReference>
<evidence type="ECO:0000313" key="2">
    <source>
        <dbReference type="EMBL" id="KOF00675.1"/>
    </source>
</evidence>
<evidence type="ECO:0000313" key="3">
    <source>
        <dbReference type="Proteomes" id="UP000036890"/>
    </source>
</evidence>
<protein>
    <submittedName>
        <fullName evidence="2">Uncharacterized protein</fullName>
    </submittedName>
</protein>
<reference evidence="2 3" key="1">
    <citation type="journal article" date="2012" name="J. Bacteriol.">
        <title>Genome sequence of a novel nicotine-degrading strain, Pseudomonas geniculata N1.</title>
        <authorList>
            <person name="Tang H."/>
            <person name="Yu H."/>
            <person name="Tai C."/>
            <person name="Huang K."/>
            <person name="Liu Y."/>
            <person name="Wang L."/>
            <person name="Yao Y."/>
            <person name="Wu G."/>
            <person name="Xu P."/>
        </authorList>
    </citation>
    <scope>NUCLEOTIDE SEQUENCE [LARGE SCALE GENOMIC DNA]</scope>
    <source>
        <strain evidence="2 3">N1</strain>
    </source>
</reference>
<sequence>MELNHRIQWKKVAIYTCLIAVGFTIAFVLLAFTGQVQFGKDAPAWVQAVGSVVGIAVAITIPLTTSRRDERRKEQADAAKARTYALHLMPQADRLHNRLRSVNLLMMDPDDEEEDEMARALEVLKDATQLDAWGYQLHELGKPGELLQKSIAAAVEALTLLEDQDFYDRYNGQIVDDRTGEIAEFEKPKPATPALLRAESLAEKSAAALRELFL</sequence>
<evidence type="ECO:0000256" key="1">
    <source>
        <dbReference type="SAM" id="Phobius"/>
    </source>
</evidence>
<gene>
    <name evidence="2" type="ORF">W7K_02905</name>
</gene>
<dbReference type="AlphaFoldDB" id="A0A0L8AEU8"/>
<accession>A0A0L8AEU8</accession>
<dbReference type="Proteomes" id="UP000036890">
    <property type="component" value="Unassembled WGS sequence"/>
</dbReference>
<organism evidence="2 3">
    <name type="scientific">Stenotrophomonas geniculata N1</name>
    <dbReference type="NCBI Taxonomy" id="1167641"/>
    <lineage>
        <taxon>Bacteria</taxon>
        <taxon>Pseudomonadati</taxon>
        <taxon>Pseudomonadota</taxon>
        <taxon>Gammaproteobacteria</taxon>
        <taxon>Lysobacterales</taxon>
        <taxon>Lysobacteraceae</taxon>
        <taxon>Stenotrophomonas</taxon>
    </lineage>
</organism>